<dbReference type="STRING" id="1307763.L21SP4_00468"/>
<dbReference type="PANTHER" id="PTHR45846:SF1">
    <property type="entry name" value="TRNA-DIHYDROURIDINE(47) SYNTHASE [NAD(P)(+)]-LIKE"/>
    <property type="match status" value="1"/>
</dbReference>
<gene>
    <name evidence="11" type="primary">dus_1</name>
    <name evidence="11" type="ORF">L21SP4_00468</name>
</gene>
<evidence type="ECO:0000256" key="7">
    <source>
        <dbReference type="PIRNR" id="PIRNR006621"/>
    </source>
</evidence>
<evidence type="ECO:0000256" key="8">
    <source>
        <dbReference type="PIRSR" id="PIRSR006621-1"/>
    </source>
</evidence>
<dbReference type="InterPro" id="IPR013785">
    <property type="entry name" value="Aldolase_TIM"/>
</dbReference>
<dbReference type="AlphaFoldDB" id="A0A0G3EBR4"/>
<feature type="domain" description="DUS-like FMN-binding" evidence="10">
    <location>
        <begin position="12"/>
        <end position="236"/>
    </location>
</feature>
<feature type="active site" description="Proton donor" evidence="8">
    <location>
        <position position="101"/>
    </location>
</feature>
<dbReference type="CDD" id="cd02801">
    <property type="entry name" value="DUS_like_FMN"/>
    <property type="match status" value="1"/>
</dbReference>
<evidence type="ECO:0000256" key="4">
    <source>
        <dbReference type="ARBA" id="ARBA00022694"/>
    </source>
</evidence>
<keyword evidence="2 7" id="KW-0285">Flavoprotein</keyword>
<dbReference type="PROSITE" id="PS01136">
    <property type="entry name" value="UPF0034"/>
    <property type="match status" value="1"/>
</dbReference>
<organism evidence="11 12">
    <name type="scientific">Kiritimatiella glycovorans</name>
    <dbReference type="NCBI Taxonomy" id="1307763"/>
    <lineage>
        <taxon>Bacteria</taxon>
        <taxon>Pseudomonadati</taxon>
        <taxon>Kiritimatiellota</taxon>
        <taxon>Kiritimatiellia</taxon>
        <taxon>Kiritimatiellales</taxon>
        <taxon>Kiritimatiellaceae</taxon>
        <taxon>Kiritimatiella</taxon>
    </lineage>
</organism>
<dbReference type="OrthoDB" id="9764501at2"/>
<evidence type="ECO:0000256" key="6">
    <source>
        <dbReference type="ARBA" id="ARBA00023002"/>
    </source>
</evidence>
<evidence type="ECO:0000256" key="9">
    <source>
        <dbReference type="PIRSR" id="PIRSR006621-2"/>
    </source>
</evidence>
<sequence>MSDSGTRPELWMAPMRGITTPEFRAVWRKHSGGLRGAVTPFIALSRTSRLRPERVRRHLGDPAPGWRVIPQALTSDSEPFLELAHIVADLGCDELNLNLGCPWKKIRKKGRGCGLLAHPDRLFSFLDTVCPRLPVSLSIKVRPGIERLDELDALVPRLNAYPLAHVTIHPRTAEQMYTGCADLETFRRLAQAFTAPVWYNGDLLSVRDFRRFRAALPRQRTWMLGRGLLIHPFLAEMIVGDRTVLPDYLPKLRAFHEDLLRVYCDELPPRSVTGRMKELWSYLAQGLPHGDAAFDRIKHARSPEELREAAARVLDEASR</sequence>
<reference evidence="11 12" key="2">
    <citation type="journal article" date="2016" name="ISME J.">
        <title>Characterization of the first cultured representative of Verrucomicrobia subdivision 5 indicates the proposal of a novel phylum.</title>
        <authorList>
            <person name="Spring S."/>
            <person name="Bunk B."/>
            <person name="Sproer C."/>
            <person name="Schumann P."/>
            <person name="Rohde M."/>
            <person name="Tindall B.J."/>
            <person name="Klenk H.P."/>
        </authorList>
    </citation>
    <scope>NUCLEOTIDE SEQUENCE [LARGE SCALE GENOMIC DNA]</scope>
    <source>
        <strain evidence="11 12">L21-Fru-AB</strain>
    </source>
</reference>
<evidence type="ECO:0000259" key="10">
    <source>
        <dbReference type="Pfam" id="PF01207"/>
    </source>
</evidence>
<dbReference type="InterPro" id="IPR018517">
    <property type="entry name" value="tRNA_hU_synthase_CS"/>
</dbReference>
<evidence type="ECO:0000256" key="1">
    <source>
        <dbReference type="ARBA" id="ARBA00001917"/>
    </source>
</evidence>
<keyword evidence="6 7" id="KW-0560">Oxidoreductase</keyword>
<dbReference type="KEGG" id="vbl:L21SP4_00468"/>
<dbReference type="InterPro" id="IPR001269">
    <property type="entry name" value="DUS_fam"/>
</dbReference>
<protein>
    <recommendedName>
        <fullName evidence="7">tRNA-dihydrouridine synthase</fullName>
        <ecNumber evidence="7">1.3.1.-</ecNumber>
    </recommendedName>
</protein>
<feature type="binding site" evidence="9">
    <location>
        <position position="169"/>
    </location>
    <ligand>
        <name>FMN</name>
        <dbReference type="ChEBI" id="CHEBI:58210"/>
    </ligand>
</feature>
<dbReference type="Gene3D" id="3.20.20.70">
    <property type="entry name" value="Aldolase class I"/>
    <property type="match status" value="1"/>
</dbReference>
<evidence type="ECO:0000313" key="12">
    <source>
        <dbReference type="Proteomes" id="UP000035268"/>
    </source>
</evidence>
<dbReference type="GO" id="GO:0050660">
    <property type="term" value="F:flavin adenine dinucleotide binding"/>
    <property type="evidence" value="ECO:0007669"/>
    <property type="project" value="InterPro"/>
</dbReference>
<accession>A0A0G3EBR4</accession>
<dbReference type="EC" id="1.3.1.-" evidence="7"/>
<keyword evidence="5" id="KW-0521">NADP</keyword>
<dbReference type="PIRSF" id="PIRSF006621">
    <property type="entry name" value="Dus"/>
    <property type="match status" value="1"/>
</dbReference>
<keyword evidence="4 7" id="KW-0819">tRNA processing</keyword>
<reference evidence="12" key="1">
    <citation type="submission" date="2015-02" db="EMBL/GenBank/DDBJ databases">
        <title>Description and complete genome sequence of the first cultured representative of the subdivision 5 of the Verrucomicrobia phylum.</title>
        <authorList>
            <person name="Spring S."/>
            <person name="Bunk B."/>
            <person name="Sproer C."/>
            <person name="Klenk H.-P."/>
        </authorList>
    </citation>
    <scope>NUCLEOTIDE SEQUENCE [LARGE SCALE GENOMIC DNA]</scope>
    <source>
        <strain evidence="12">L21-Fru-AB</strain>
    </source>
</reference>
<keyword evidence="3 7" id="KW-0288">FMN</keyword>
<evidence type="ECO:0000256" key="2">
    <source>
        <dbReference type="ARBA" id="ARBA00022630"/>
    </source>
</evidence>
<feature type="binding site" evidence="9">
    <location>
        <begin position="225"/>
        <end position="226"/>
    </location>
    <ligand>
        <name>FMN</name>
        <dbReference type="ChEBI" id="CHEBI:58210"/>
    </ligand>
</feature>
<dbReference type="SUPFAM" id="SSF51395">
    <property type="entry name" value="FMN-linked oxidoreductases"/>
    <property type="match status" value="1"/>
</dbReference>
<comment type="similarity">
    <text evidence="7">Belongs to the dus family.</text>
</comment>
<dbReference type="InterPro" id="IPR035587">
    <property type="entry name" value="DUS-like_FMN-bd"/>
</dbReference>
<comment type="cofactor">
    <cofactor evidence="1 7 9">
        <name>FMN</name>
        <dbReference type="ChEBI" id="CHEBI:58210"/>
    </cofactor>
</comment>
<comment type="function">
    <text evidence="7">Catalyzes the synthesis of 5,6-dihydrouridine (D), a modified base found in the D-loop of most tRNAs, via the reduction of the C5-C6 double bond in target uridines.</text>
</comment>
<feature type="binding site" evidence="9">
    <location>
        <position position="71"/>
    </location>
    <ligand>
        <name>FMN</name>
        <dbReference type="ChEBI" id="CHEBI:58210"/>
    </ligand>
</feature>
<proteinExistence type="inferred from homology"/>
<dbReference type="Pfam" id="PF01207">
    <property type="entry name" value="Dus"/>
    <property type="match status" value="1"/>
</dbReference>
<dbReference type="GO" id="GO:0003723">
    <property type="term" value="F:RNA binding"/>
    <property type="evidence" value="ECO:0007669"/>
    <property type="project" value="TreeGrafter"/>
</dbReference>
<evidence type="ECO:0000256" key="5">
    <source>
        <dbReference type="ARBA" id="ARBA00022857"/>
    </source>
</evidence>
<dbReference type="RefSeq" id="WP_160300632.1">
    <property type="nucleotide sequence ID" value="NZ_CP010904.1"/>
</dbReference>
<name>A0A0G3EBR4_9BACT</name>
<keyword evidence="12" id="KW-1185">Reference proteome</keyword>
<feature type="binding site" evidence="9">
    <location>
        <position position="140"/>
    </location>
    <ligand>
        <name>FMN</name>
        <dbReference type="ChEBI" id="CHEBI:58210"/>
    </ligand>
</feature>
<dbReference type="EMBL" id="CP010904">
    <property type="protein sequence ID" value="AKJ63748.1"/>
    <property type="molecule type" value="Genomic_DNA"/>
</dbReference>
<evidence type="ECO:0000256" key="3">
    <source>
        <dbReference type="ARBA" id="ARBA00022643"/>
    </source>
</evidence>
<dbReference type="PANTHER" id="PTHR45846">
    <property type="entry name" value="TRNA-DIHYDROURIDINE(47) SYNTHASE [NAD(P)(+)]-LIKE"/>
    <property type="match status" value="1"/>
</dbReference>
<dbReference type="GO" id="GO:0017150">
    <property type="term" value="F:tRNA dihydrouridine synthase activity"/>
    <property type="evidence" value="ECO:0007669"/>
    <property type="project" value="InterPro"/>
</dbReference>
<evidence type="ECO:0000313" key="11">
    <source>
        <dbReference type="EMBL" id="AKJ63748.1"/>
    </source>
</evidence>
<keyword evidence="9" id="KW-0547">Nucleotide-binding</keyword>
<dbReference type="Proteomes" id="UP000035268">
    <property type="component" value="Chromosome"/>
</dbReference>